<comment type="caution">
    <text evidence="1">The sequence shown here is derived from an EMBL/GenBank/DDBJ whole genome shotgun (WGS) entry which is preliminary data.</text>
</comment>
<evidence type="ECO:0000313" key="1">
    <source>
        <dbReference type="EMBL" id="KRM19183.1"/>
    </source>
</evidence>
<protein>
    <submittedName>
        <fullName evidence="1">Uncharacterized protein</fullName>
    </submittedName>
</protein>
<organism evidence="1 2">
    <name type="scientific">Ligilactobacillus hayakitensis DSM 18933 = JCM 14209</name>
    <dbReference type="NCBI Taxonomy" id="1423755"/>
    <lineage>
        <taxon>Bacteria</taxon>
        <taxon>Bacillati</taxon>
        <taxon>Bacillota</taxon>
        <taxon>Bacilli</taxon>
        <taxon>Lactobacillales</taxon>
        <taxon>Lactobacillaceae</taxon>
        <taxon>Ligilactobacillus</taxon>
    </lineage>
</organism>
<proteinExistence type="predicted"/>
<dbReference type="Gene3D" id="6.10.140.2160">
    <property type="match status" value="1"/>
</dbReference>
<dbReference type="EMBL" id="AZGD01000087">
    <property type="protein sequence ID" value="KRM19183.1"/>
    <property type="molecule type" value="Genomic_DNA"/>
</dbReference>
<sequence>MWAIVEVPVSMKDRIKTAELLGKSYGMFTDKKEINASLDIDVGVGDWDAED</sequence>
<accession>A0A0R1WN68</accession>
<gene>
    <name evidence="1" type="ORF">FC40_GL000477</name>
</gene>
<reference evidence="1 2" key="1">
    <citation type="journal article" date="2015" name="Genome Announc.">
        <title>Expanding the biotechnology potential of lactobacilli through comparative genomics of 213 strains and associated genera.</title>
        <authorList>
            <person name="Sun Z."/>
            <person name="Harris H.M."/>
            <person name="McCann A."/>
            <person name="Guo C."/>
            <person name="Argimon S."/>
            <person name="Zhang W."/>
            <person name="Yang X."/>
            <person name="Jeffery I.B."/>
            <person name="Cooney J.C."/>
            <person name="Kagawa T.F."/>
            <person name="Liu W."/>
            <person name="Song Y."/>
            <person name="Salvetti E."/>
            <person name="Wrobel A."/>
            <person name="Rasinkangas P."/>
            <person name="Parkhill J."/>
            <person name="Rea M.C."/>
            <person name="O'Sullivan O."/>
            <person name="Ritari J."/>
            <person name="Douillard F.P."/>
            <person name="Paul Ross R."/>
            <person name="Yang R."/>
            <person name="Briner A.E."/>
            <person name="Felis G.E."/>
            <person name="de Vos W.M."/>
            <person name="Barrangou R."/>
            <person name="Klaenhammer T.R."/>
            <person name="Caufield P.W."/>
            <person name="Cui Y."/>
            <person name="Zhang H."/>
            <person name="O'Toole P.W."/>
        </authorList>
    </citation>
    <scope>NUCLEOTIDE SEQUENCE [LARGE SCALE GENOMIC DNA]</scope>
    <source>
        <strain evidence="1 2">DSM 18933</strain>
    </source>
</reference>
<dbReference type="Proteomes" id="UP000051054">
    <property type="component" value="Unassembled WGS sequence"/>
</dbReference>
<name>A0A0R1WN68_9LACO</name>
<evidence type="ECO:0000313" key="2">
    <source>
        <dbReference type="Proteomes" id="UP000051054"/>
    </source>
</evidence>
<dbReference type="AlphaFoldDB" id="A0A0R1WN68"/>
<keyword evidence="2" id="KW-1185">Reference proteome</keyword>
<dbReference type="PATRIC" id="fig|1423755.3.peg.530"/>